<evidence type="ECO:0000256" key="6">
    <source>
        <dbReference type="SAM" id="Coils"/>
    </source>
</evidence>
<dbReference type="InterPro" id="IPR003156">
    <property type="entry name" value="DHHA1_dom"/>
</dbReference>
<evidence type="ECO:0000259" key="7">
    <source>
        <dbReference type="Pfam" id="PF01368"/>
    </source>
</evidence>
<comment type="caution">
    <text evidence="10">The sequence shown here is derived from an EMBL/GenBank/DDBJ whole genome shotgun (WGS) entry which is preliminary data.</text>
</comment>
<feature type="domain" description="DDH" evidence="7">
    <location>
        <begin position="77"/>
        <end position="213"/>
    </location>
</feature>
<sequence length="797" mass="87798">MLRFVQKVQGDAPQALLAAGIAPRLAQLLAARGIDTREAAQRYLQPKKTDLHDPMRMQDMDRAVACVREALADGEPIVIYGDYDVDGVMATCILLTFLKKQGANVSYYIPDRHGEGYGLNIPAVESIAQRARLLVTVDCGITSCAEVARARELGMRVIVTDHHQPGGVLPQCEAVLNPLLGDYPFRRLCGAGVAFKLVQALGGMEALEPLWELAALATVADIVPLLDENRVIVTHGLRAINRTRRPGLRALIEAAGLSEREITSGHIAFQLAPRINAGGRLALAARGVELMTTRNEEKARAIARELEDDNAERKELEQQILLQAEELLREQVDFLRDRAIVLCGEGWNPGVIGLAASRLVERYRWPVILLSKAEDVCVGSARSIPGVNIHEALSGCSDLFTRFGGHAQAAGLTMEARHLPAFRRRLNEQIARQEKWDTFYPTEEYDLEVQLPELTEELVHGFDQMQPTGFGNPAPVLCLRGVEPTDARRVGRDMAHLKLRLCADGEQRDGIAFRMGERAGDLPERVDVLFSPSINEWQGERRVQCEVRQMEPFAAPQAFVAACRKNEEGFVRAILAQIIYNMHKPCPTPTACEPLTLEQADAYIRGALADSLQGTLLVCQTLGCLRKWTVRLAVMDAKLDYAMGAPRDARRFNTLLAQPDLSALAAAGNVRRVVLLDGAVEPDSLHAFQEAFAGAQIVCVRDDLGYIRREAQRLALSDEELRALYRNVRALPADSALEVIAEASGMEPCKALAGLWVFGELGLVQMEEAPWRVRLLSARKCSLADSALLRRLRTLAG</sequence>
<dbReference type="PANTHER" id="PTHR30255:SF2">
    <property type="entry name" value="SINGLE-STRANDED-DNA-SPECIFIC EXONUCLEASE RECJ"/>
    <property type="match status" value="1"/>
</dbReference>
<name>A0A9D1CRM0_9FIRM</name>
<proteinExistence type="inferred from homology"/>
<keyword evidence="3" id="KW-0540">Nuclease</keyword>
<evidence type="ECO:0000256" key="2">
    <source>
        <dbReference type="ARBA" id="ARBA00019841"/>
    </source>
</evidence>
<dbReference type="InterPro" id="IPR041122">
    <property type="entry name" value="RecJ_OB"/>
</dbReference>
<dbReference type="AlphaFoldDB" id="A0A9D1CRM0"/>
<dbReference type="InterPro" id="IPR038763">
    <property type="entry name" value="DHH_sf"/>
</dbReference>
<dbReference type="InterPro" id="IPR001667">
    <property type="entry name" value="DDH_dom"/>
</dbReference>
<feature type="domain" description="DHHA1" evidence="8">
    <location>
        <begin position="339"/>
        <end position="431"/>
    </location>
</feature>
<dbReference type="GO" id="GO:0003676">
    <property type="term" value="F:nucleic acid binding"/>
    <property type="evidence" value="ECO:0007669"/>
    <property type="project" value="InterPro"/>
</dbReference>
<evidence type="ECO:0000256" key="3">
    <source>
        <dbReference type="ARBA" id="ARBA00022722"/>
    </source>
</evidence>
<dbReference type="Pfam" id="PF01368">
    <property type="entry name" value="DHH"/>
    <property type="match status" value="1"/>
</dbReference>
<gene>
    <name evidence="10" type="primary">recJ</name>
    <name evidence="10" type="ORF">IAB73_05485</name>
</gene>
<keyword evidence="4" id="KW-0378">Hydrolase</keyword>
<dbReference type="Pfam" id="PF02272">
    <property type="entry name" value="DHHA1"/>
    <property type="match status" value="1"/>
</dbReference>
<reference evidence="10" key="2">
    <citation type="journal article" date="2021" name="PeerJ">
        <title>Extensive microbial diversity within the chicken gut microbiome revealed by metagenomics and culture.</title>
        <authorList>
            <person name="Gilroy R."/>
            <person name="Ravi A."/>
            <person name="Getino M."/>
            <person name="Pursley I."/>
            <person name="Horton D.L."/>
            <person name="Alikhan N.F."/>
            <person name="Baker D."/>
            <person name="Gharbi K."/>
            <person name="Hall N."/>
            <person name="Watson M."/>
            <person name="Adriaenssens E.M."/>
            <person name="Foster-Nyarko E."/>
            <person name="Jarju S."/>
            <person name="Secka A."/>
            <person name="Antonio M."/>
            <person name="Oren A."/>
            <person name="Chaudhuri R.R."/>
            <person name="La Ragione R."/>
            <person name="Hildebrand F."/>
            <person name="Pallen M.J."/>
        </authorList>
    </citation>
    <scope>NUCLEOTIDE SEQUENCE</scope>
    <source>
        <strain evidence="10">ChiSxjej2B14-6234</strain>
    </source>
</reference>
<dbReference type="GO" id="GO:0006310">
    <property type="term" value="P:DNA recombination"/>
    <property type="evidence" value="ECO:0007669"/>
    <property type="project" value="InterPro"/>
</dbReference>
<dbReference type="InterPro" id="IPR051673">
    <property type="entry name" value="SSDNA_exonuclease_RecJ"/>
</dbReference>
<evidence type="ECO:0000256" key="1">
    <source>
        <dbReference type="ARBA" id="ARBA00005915"/>
    </source>
</evidence>
<feature type="coiled-coil region" evidence="6">
    <location>
        <begin position="299"/>
        <end position="326"/>
    </location>
</feature>
<dbReference type="PANTHER" id="PTHR30255">
    <property type="entry name" value="SINGLE-STRANDED-DNA-SPECIFIC EXONUCLEASE RECJ"/>
    <property type="match status" value="1"/>
</dbReference>
<evidence type="ECO:0000256" key="4">
    <source>
        <dbReference type="ARBA" id="ARBA00022801"/>
    </source>
</evidence>
<keyword evidence="5 10" id="KW-0269">Exonuclease</keyword>
<dbReference type="Gene3D" id="3.10.310.30">
    <property type="match status" value="1"/>
</dbReference>
<organism evidence="10 11">
    <name type="scientific">Candidatus Onthenecus intestinigallinarum</name>
    <dbReference type="NCBI Taxonomy" id="2840875"/>
    <lineage>
        <taxon>Bacteria</taxon>
        <taxon>Bacillati</taxon>
        <taxon>Bacillota</taxon>
        <taxon>Clostridia</taxon>
        <taxon>Eubacteriales</taxon>
        <taxon>Candidatus Onthenecus</taxon>
    </lineage>
</organism>
<feature type="domain" description="RecJ OB" evidence="9">
    <location>
        <begin position="445"/>
        <end position="548"/>
    </location>
</feature>
<dbReference type="GO" id="GO:0008409">
    <property type="term" value="F:5'-3' exonuclease activity"/>
    <property type="evidence" value="ECO:0007669"/>
    <property type="project" value="InterPro"/>
</dbReference>
<protein>
    <recommendedName>
        <fullName evidence="2">Single-stranded-DNA-specific exonuclease RecJ</fullName>
    </recommendedName>
</protein>
<keyword evidence="6" id="KW-0175">Coiled coil</keyword>
<dbReference type="InterPro" id="IPR004610">
    <property type="entry name" value="RecJ"/>
</dbReference>
<comment type="similarity">
    <text evidence="1">Belongs to the RecJ family.</text>
</comment>
<dbReference type="SUPFAM" id="SSF64182">
    <property type="entry name" value="DHH phosphoesterases"/>
    <property type="match status" value="1"/>
</dbReference>
<evidence type="ECO:0000313" key="10">
    <source>
        <dbReference type="EMBL" id="HIQ71644.1"/>
    </source>
</evidence>
<dbReference type="Pfam" id="PF17768">
    <property type="entry name" value="RecJ_OB"/>
    <property type="match status" value="1"/>
</dbReference>
<accession>A0A9D1CRM0</accession>
<dbReference type="NCBIfam" id="TIGR00644">
    <property type="entry name" value="recJ"/>
    <property type="match status" value="1"/>
</dbReference>
<dbReference type="GO" id="GO:0006281">
    <property type="term" value="P:DNA repair"/>
    <property type="evidence" value="ECO:0007669"/>
    <property type="project" value="InterPro"/>
</dbReference>
<dbReference type="Gene3D" id="3.90.1640.30">
    <property type="match status" value="1"/>
</dbReference>
<evidence type="ECO:0000259" key="8">
    <source>
        <dbReference type="Pfam" id="PF02272"/>
    </source>
</evidence>
<dbReference type="Proteomes" id="UP000886887">
    <property type="component" value="Unassembled WGS sequence"/>
</dbReference>
<evidence type="ECO:0000259" key="9">
    <source>
        <dbReference type="Pfam" id="PF17768"/>
    </source>
</evidence>
<evidence type="ECO:0000313" key="11">
    <source>
        <dbReference type="Proteomes" id="UP000886887"/>
    </source>
</evidence>
<dbReference type="EMBL" id="DVFJ01000015">
    <property type="protein sequence ID" value="HIQ71644.1"/>
    <property type="molecule type" value="Genomic_DNA"/>
</dbReference>
<evidence type="ECO:0000256" key="5">
    <source>
        <dbReference type="ARBA" id="ARBA00022839"/>
    </source>
</evidence>
<reference evidence="10" key="1">
    <citation type="submission" date="2020-10" db="EMBL/GenBank/DDBJ databases">
        <authorList>
            <person name="Gilroy R."/>
        </authorList>
    </citation>
    <scope>NUCLEOTIDE SEQUENCE</scope>
    <source>
        <strain evidence="10">ChiSxjej2B14-6234</strain>
    </source>
</reference>